<dbReference type="GO" id="GO:0006281">
    <property type="term" value="P:DNA repair"/>
    <property type="evidence" value="ECO:0007669"/>
    <property type="project" value="InterPro"/>
</dbReference>
<dbReference type="Gene3D" id="3.40.50.300">
    <property type="entry name" value="P-loop containing nucleotide triphosphate hydrolases"/>
    <property type="match status" value="2"/>
</dbReference>
<dbReference type="GO" id="GO:0006260">
    <property type="term" value="P:DNA replication"/>
    <property type="evidence" value="ECO:0007669"/>
    <property type="project" value="InterPro"/>
</dbReference>
<dbReference type="OrthoDB" id="9763310at2"/>
<dbReference type="FunFam" id="3.40.50.300:FF:001389">
    <property type="entry name" value="ATP-dependent DNA helicase RecQ"/>
    <property type="match status" value="1"/>
</dbReference>
<dbReference type="InterPro" id="IPR036390">
    <property type="entry name" value="WH_DNA-bd_sf"/>
</dbReference>
<keyword evidence="3 10" id="KW-0347">Helicase</keyword>
<dbReference type="SMART" id="SM00487">
    <property type="entry name" value="DEXDc"/>
    <property type="match status" value="1"/>
</dbReference>
<keyword evidence="11" id="KW-1185">Reference proteome</keyword>
<sequence>MDLPKIVKIKLREYFGYSNFRNGQKEILKHVFANENILGILPTGSGKSLCYQIPAVCDDFGLVIVISPLISLMKDQIDSLRSKGIKAAYINSTLNRFQRQQILNEISYGEYDIIYVAPERFRSKRFIKAVNKLKVGLLAIDEAHCISKWGHNFRPDYSKLAQAKEVLGNPQVLAVTATATSDVRRDIINKLEIEDCKVIIKGFTRNNLNFEVREVRDKQEKAKELLTILRKEELPAIIYTGTRNNVGELMELLNNKFSVIGYHGGMSLNYRKKAQDLFMNGERDIVVATNAFGMGVDKEDVRLVVHYNFPANIEAYYQEAGRAGRDRFSSKCILLYCHRDTRLIKFFIEADFPEKNLIKRVYKWLIELENNEIRGDIYDLAARIPFSISNSSLESILSLLIKNNYLKKVRSSEKSDVYKLINPVLPEELQFDFKRLKKLKKNKYNKLKKIQEYATTDKCHHQFILNYFGNTEELEECPGCDNCFNIDLDQVTIREEKIIYGILKMINKLDGKFGVTTVAKILAKSKAKKILKRGLHRLENYGMLKNYTQKKVIEVINKLIKKDILQKTDQLYPTIELAHSGYNLLQNPYSLNWSLNLPQKKFNDVEKKLDKKTFKANNARNELSANKAEYLDRLNIKQLRQLALDIGNKGIKKDLLPQLYNHTDYEVRRRACSAAKKLADKELVKYIAPCLQAKEAQVRQYALKAVLASGCKEMLEVVYDVLDKESKDYNIRLCKEIIDEFKCKDN</sequence>
<dbReference type="Gene3D" id="1.25.10.10">
    <property type="entry name" value="Leucine-rich Repeat Variant"/>
    <property type="match status" value="1"/>
</dbReference>
<dbReference type="InterPro" id="IPR011989">
    <property type="entry name" value="ARM-like"/>
</dbReference>
<dbReference type="SUPFAM" id="SSF48371">
    <property type="entry name" value="ARM repeat"/>
    <property type="match status" value="1"/>
</dbReference>
<dbReference type="GO" id="GO:0016787">
    <property type="term" value="F:hydrolase activity"/>
    <property type="evidence" value="ECO:0007669"/>
    <property type="project" value="UniProtKB-KW"/>
</dbReference>
<dbReference type="CDD" id="cd17920">
    <property type="entry name" value="DEXHc_RecQ"/>
    <property type="match status" value="1"/>
</dbReference>
<dbReference type="PROSITE" id="PS51192">
    <property type="entry name" value="HELICASE_ATP_BIND_1"/>
    <property type="match status" value="1"/>
</dbReference>
<dbReference type="GO" id="GO:0005737">
    <property type="term" value="C:cytoplasm"/>
    <property type="evidence" value="ECO:0007669"/>
    <property type="project" value="TreeGrafter"/>
</dbReference>
<keyword evidence="4" id="KW-0067">ATP-binding</keyword>
<dbReference type="Proteomes" id="UP000190625">
    <property type="component" value="Unassembled WGS sequence"/>
</dbReference>
<dbReference type="Pfam" id="PF00270">
    <property type="entry name" value="DEAD"/>
    <property type="match status" value="1"/>
</dbReference>
<proteinExistence type="predicted"/>
<dbReference type="Pfam" id="PF16124">
    <property type="entry name" value="RecQ_Zn_bind"/>
    <property type="match status" value="1"/>
</dbReference>
<evidence type="ECO:0000256" key="5">
    <source>
        <dbReference type="ARBA" id="ARBA00044535"/>
    </source>
</evidence>
<keyword evidence="1" id="KW-0547">Nucleotide-binding</keyword>
<name>A0A1T4PT17_9FIRM</name>
<feature type="domain" description="Helicase C-terminal" evidence="9">
    <location>
        <begin position="221"/>
        <end position="369"/>
    </location>
</feature>
<dbReference type="GO" id="GO:0005524">
    <property type="term" value="F:ATP binding"/>
    <property type="evidence" value="ECO:0007669"/>
    <property type="project" value="UniProtKB-KW"/>
</dbReference>
<feature type="coiled-coil region" evidence="7">
    <location>
        <begin position="205"/>
        <end position="232"/>
    </location>
</feature>
<dbReference type="Pfam" id="PF09382">
    <property type="entry name" value="RQC"/>
    <property type="match status" value="1"/>
</dbReference>
<dbReference type="GO" id="GO:0043138">
    <property type="term" value="F:3'-5' DNA helicase activity"/>
    <property type="evidence" value="ECO:0007669"/>
    <property type="project" value="InterPro"/>
</dbReference>
<dbReference type="InterPro" id="IPR032284">
    <property type="entry name" value="RecQ_Zn-bd"/>
</dbReference>
<gene>
    <name evidence="10" type="ORF">SAMN02745118_02301</name>
</gene>
<dbReference type="Pfam" id="PF00271">
    <property type="entry name" value="Helicase_C"/>
    <property type="match status" value="1"/>
</dbReference>
<dbReference type="AlphaFoldDB" id="A0A1T4PT17"/>
<dbReference type="Pfam" id="PF13646">
    <property type="entry name" value="HEAT_2"/>
    <property type="match status" value="1"/>
</dbReference>
<organism evidence="10 11">
    <name type="scientific">Selenihalanaerobacter shriftii</name>
    <dbReference type="NCBI Taxonomy" id="142842"/>
    <lineage>
        <taxon>Bacteria</taxon>
        <taxon>Bacillati</taxon>
        <taxon>Bacillota</taxon>
        <taxon>Clostridia</taxon>
        <taxon>Halanaerobiales</taxon>
        <taxon>Halobacteroidaceae</taxon>
        <taxon>Selenihalanaerobacter</taxon>
    </lineage>
</organism>
<reference evidence="11" key="1">
    <citation type="submission" date="2017-02" db="EMBL/GenBank/DDBJ databases">
        <authorList>
            <person name="Varghese N."/>
            <person name="Submissions S."/>
        </authorList>
    </citation>
    <scope>NUCLEOTIDE SEQUENCE [LARGE SCALE GENOMIC DNA]</scope>
    <source>
        <strain evidence="11">ATCC BAA-73</strain>
    </source>
</reference>
<dbReference type="InterPro" id="IPR027417">
    <property type="entry name" value="P-loop_NTPase"/>
</dbReference>
<dbReference type="SMART" id="SM00956">
    <property type="entry name" value="RQC"/>
    <property type="match status" value="1"/>
</dbReference>
<evidence type="ECO:0000259" key="9">
    <source>
        <dbReference type="PROSITE" id="PS51194"/>
    </source>
</evidence>
<dbReference type="SUPFAM" id="SSF46785">
    <property type="entry name" value="Winged helix' DNA-binding domain"/>
    <property type="match status" value="1"/>
</dbReference>
<accession>A0A1T4PT17</accession>
<dbReference type="PANTHER" id="PTHR13710">
    <property type="entry name" value="DNA HELICASE RECQ FAMILY MEMBER"/>
    <property type="match status" value="1"/>
</dbReference>
<dbReference type="GO" id="GO:0006310">
    <property type="term" value="P:DNA recombination"/>
    <property type="evidence" value="ECO:0007669"/>
    <property type="project" value="InterPro"/>
</dbReference>
<dbReference type="InterPro" id="IPR036388">
    <property type="entry name" value="WH-like_DNA-bd_sf"/>
</dbReference>
<evidence type="ECO:0000259" key="8">
    <source>
        <dbReference type="PROSITE" id="PS51192"/>
    </source>
</evidence>
<dbReference type="GO" id="GO:0030894">
    <property type="term" value="C:replisome"/>
    <property type="evidence" value="ECO:0007669"/>
    <property type="project" value="TreeGrafter"/>
</dbReference>
<dbReference type="InterPro" id="IPR011545">
    <property type="entry name" value="DEAD/DEAH_box_helicase_dom"/>
</dbReference>
<dbReference type="STRING" id="142842.SAMN02745118_02301"/>
<dbReference type="PROSITE" id="PS51194">
    <property type="entry name" value="HELICASE_CTER"/>
    <property type="match status" value="1"/>
</dbReference>
<dbReference type="GO" id="GO:0043590">
    <property type="term" value="C:bacterial nucleoid"/>
    <property type="evidence" value="ECO:0007669"/>
    <property type="project" value="TreeGrafter"/>
</dbReference>
<keyword evidence="7" id="KW-0175">Coiled coil</keyword>
<dbReference type="SMART" id="SM00490">
    <property type="entry name" value="HELICc"/>
    <property type="match status" value="1"/>
</dbReference>
<dbReference type="NCBIfam" id="TIGR00614">
    <property type="entry name" value="recQ_fam"/>
    <property type="match status" value="1"/>
</dbReference>
<evidence type="ECO:0000256" key="6">
    <source>
        <dbReference type="ARBA" id="ARBA00044550"/>
    </source>
</evidence>
<dbReference type="GO" id="GO:0009378">
    <property type="term" value="F:four-way junction helicase activity"/>
    <property type="evidence" value="ECO:0007669"/>
    <property type="project" value="TreeGrafter"/>
</dbReference>
<dbReference type="InterPro" id="IPR018982">
    <property type="entry name" value="RQC_domain"/>
</dbReference>
<dbReference type="SUPFAM" id="SSF52540">
    <property type="entry name" value="P-loop containing nucleoside triphosphate hydrolases"/>
    <property type="match status" value="1"/>
</dbReference>
<dbReference type="GO" id="GO:0003676">
    <property type="term" value="F:nucleic acid binding"/>
    <property type="evidence" value="ECO:0007669"/>
    <property type="project" value="InterPro"/>
</dbReference>
<dbReference type="InterPro" id="IPR001650">
    <property type="entry name" value="Helicase_C-like"/>
</dbReference>
<dbReference type="InterPro" id="IPR016024">
    <property type="entry name" value="ARM-type_fold"/>
</dbReference>
<dbReference type="Gene3D" id="1.10.10.10">
    <property type="entry name" value="Winged helix-like DNA-binding domain superfamily/Winged helix DNA-binding domain"/>
    <property type="match status" value="1"/>
</dbReference>
<evidence type="ECO:0000256" key="7">
    <source>
        <dbReference type="SAM" id="Coils"/>
    </source>
</evidence>
<dbReference type="EMBL" id="FUWM01000021">
    <property type="protein sequence ID" value="SJZ94720.1"/>
    <property type="molecule type" value="Genomic_DNA"/>
</dbReference>
<dbReference type="RefSeq" id="WP_078810734.1">
    <property type="nucleotide sequence ID" value="NZ_FUWM01000021.1"/>
</dbReference>
<evidence type="ECO:0000256" key="2">
    <source>
        <dbReference type="ARBA" id="ARBA00022801"/>
    </source>
</evidence>
<evidence type="ECO:0000256" key="1">
    <source>
        <dbReference type="ARBA" id="ARBA00022741"/>
    </source>
</evidence>
<dbReference type="InterPro" id="IPR014001">
    <property type="entry name" value="Helicase_ATP-bd"/>
</dbReference>
<dbReference type="InterPro" id="IPR004589">
    <property type="entry name" value="DNA_helicase_ATP-dep_RecQ"/>
</dbReference>
<evidence type="ECO:0000256" key="4">
    <source>
        <dbReference type="ARBA" id="ARBA00022840"/>
    </source>
</evidence>
<feature type="domain" description="Helicase ATP-binding" evidence="8">
    <location>
        <begin position="28"/>
        <end position="197"/>
    </location>
</feature>
<evidence type="ECO:0000256" key="3">
    <source>
        <dbReference type="ARBA" id="ARBA00022806"/>
    </source>
</evidence>
<evidence type="ECO:0000313" key="10">
    <source>
        <dbReference type="EMBL" id="SJZ94720.1"/>
    </source>
</evidence>
<protein>
    <recommendedName>
        <fullName evidence="5">ATP-dependent DNA helicase RecQ</fullName>
    </recommendedName>
    <alternativeName>
        <fullName evidence="6">DNA 3'-5' helicase RecQ</fullName>
    </alternativeName>
</protein>
<dbReference type="PANTHER" id="PTHR13710:SF84">
    <property type="entry name" value="ATP-DEPENDENT DNA HELICASE RECS-RELATED"/>
    <property type="match status" value="1"/>
</dbReference>
<keyword evidence="2" id="KW-0378">Hydrolase</keyword>
<evidence type="ECO:0000313" key="11">
    <source>
        <dbReference type="Proteomes" id="UP000190625"/>
    </source>
</evidence>